<dbReference type="RefSeq" id="WP_132746292.1">
    <property type="nucleotide sequence ID" value="NZ_SLXK01000015.1"/>
</dbReference>
<dbReference type="Proteomes" id="UP000295416">
    <property type="component" value="Unassembled WGS sequence"/>
</dbReference>
<name>A0A4R2P294_9BACL</name>
<evidence type="ECO:0000313" key="2">
    <source>
        <dbReference type="Proteomes" id="UP000295416"/>
    </source>
</evidence>
<organism evidence="1 2">
    <name type="scientific">Scopulibacillus darangshiensis</name>
    <dbReference type="NCBI Taxonomy" id="442528"/>
    <lineage>
        <taxon>Bacteria</taxon>
        <taxon>Bacillati</taxon>
        <taxon>Bacillota</taxon>
        <taxon>Bacilli</taxon>
        <taxon>Bacillales</taxon>
        <taxon>Sporolactobacillaceae</taxon>
        <taxon>Scopulibacillus</taxon>
    </lineage>
</organism>
<protein>
    <submittedName>
        <fullName evidence="1">Uncharacterized protein</fullName>
    </submittedName>
</protein>
<reference evidence="1 2" key="1">
    <citation type="submission" date="2019-03" db="EMBL/GenBank/DDBJ databases">
        <title>Genomic Encyclopedia of Type Strains, Phase IV (KMG-IV): sequencing the most valuable type-strain genomes for metagenomic binning, comparative biology and taxonomic classification.</title>
        <authorList>
            <person name="Goeker M."/>
        </authorList>
    </citation>
    <scope>NUCLEOTIDE SEQUENCE [LARGE SCALE GENOMIC DNA]</scope>
    <source>
        <strain evidence="1 2">DSM 19377</strain>
    </source>
</reference>
<accession>A0A4R2P294</accession>
<evidence type="ECO:0000313" key="1">
    <source>
        <dbReference type="EMBL" id="TCP28800.1"/>
    </source>
</evidence>
<keyword evidence="2" id="KW-1185">Reference proteome</keyword>
<dbReference type="EMBL" id="SLXK01000015">
    <property type="protein sequence ID" value="TCP28800.1"/>
    <property type="molecule type" value="Genomic_DNA"/>
</dbReference>
<comment type="caution">
    <text evidence="1">The sequence shown here is derived from an EMBL/GenBank/DDBJ whole genome shotgun (WGS) entry which is preliminary data.</text>
</comment>
<proteinExistence type="predicted"/>
<gene>
    <name evidence="1" type="ORF">EV207_11526</name>
</gene>
<dbReference type="AlphaFoldDB" id="A0A4R2P294"/>
<sequence length="107" mass="12536">MKNVTEVISISYMNREKENFVVGEYFNYDVIFKNKLVQDDAEMGRILPVSYEEYEVCEDILNNENAFENFNTDISYDIKAHKMYSSLENVDIEGHKEEEGVFTVVVD</sequence>